<name>A0A7I9VAS1_9ACTN</name>
<accession>A0A7I9VAS1</accession>
<evidence type="ECO:0000313" key="2">
    <source>
        <dbReference type="Proteomes" id="UP000444960"/>
    </source>
</evidence>
<dbReference type="EMBL" id="BJOV01000005">
    <property type="protein sequence ID" value="GEE02415.1"/>
    <property type="molecule type" value="Genomic_DNA"/>
</dbReference>
<protein>
    <submittedName>
        <fullName evidence="1">Uncharacterized protein</fullName>
    </submittedName>
</protein>
<dbReference type="RefSeq" id="WP_267130330.1">
    <property type="nucleotide sequence ID" value="NZ_BJOV01000005.1"/>
</dbReference>
<proteinExistence type="predicted"/>
<gene>
    <name evidence="1" type="ORF">nbrc107696_28610</name>
</gene>
<reference evidence="2" key="1">
    <citation type="submission" date="2019-06" db="EMBL/GenBank/DDBJ databases">
        <title>Gordonia isolated from sludge of a wastewater treatment plant.</title>
        <authorList>
            <person name="Tamura T."/>
            <person name="Aoyama K."/>
            <person name="Kang Y."/>
            <person name="Saito S."/>
            <person name="Akiyama N."/>
            <person name="Yazawa K."/>
            <person name="Gonoi T."/>
            <person name="Mikami Y."/>
        </authorList>
    </citation>
    <scope>NUCLEOTIDE SEQUENCE [LARGE SCALE GENOMIC DNA]</scope>
    <source>
        <strain evidence="2">NBRC 107696</strain>
    </source>
</reference>
<dbReference type="AlphaFoldDB" id="A0A7I9VAS1"/>
<comment type="caution">
    <text evidence="1">The sequence shown here is derived from an EMBL/GenBank/DDBJ whole genome shotgun (WGS) entry which is preliminary data.</text>
</comment>
<organism evidence="1 2">
    <name type="scientific">Gordonia spumicola</name>
    <dbReference type="NCBI Taxonomy" id="589161"/>
    <lineage>
        <taxon>Bacteria</taxon>
        <taxon>Bacillati</taxon>
        <taxon>Actinomycetota</taxon>
        <taxon>Actinomycetes</taxon>
        <taxon>Mycobacteriales</taxon>
        <taxon>Gordoniaceae</taxon>
        <taxon>Gordonia</taxon>
    </lineage>
</organism>
<dbReference type="Proteomes" id="UP000444960">
    <property type="component" value="Unassembled WGS sequence"/>
</dbReference>
<evidence type="ECO:0000313" key="1">
    <source>
        <dbReference type="EMBL" id="GEE02415.1"/>
    </source>
</evidence>
<sequence length="43" mass="4392">MGKSIGILIGIAALLLFVFVLGYNMAPDPACEALATAWAVGRG</sequence>
<keyword evidence="2" id="KW-1185">Reference proteome</keyword>